<dbReference type="PANTHER" id="PTHR31891">
    <property type="entry name" value="FORMAMIDASE C869.04-RELATED"/>
    <property type="match status" value="1"/>
</dbReference>
<reference evidence="1 2" key="1">
    <citation type="submission" date="2020-10" db="EMBL/GenBank/DDBJ databases">
        <title>Bacillus sp. HD4P25, an endophyte from a halophyte.</title>
        <authorList>
            <person name="Sun J.-Q."/>
        </authorList>
    </citation>
    <scope>NUCLEOTIDE SEQUENCE [LARGE SCALE GENOMIC DNA]</scope>
    <source>
        <strain evidence="1 2">YIM 93174</strain>
    </source>
</reference>
<dbReference type="SUPFAM" id="SSF141130">
    <property type="entry name" value="Acetamidase/Formamidase-like"/>
    <property type="match status" value="1"/>
</dbReference>
<dbReference type="Pfam" id="PF03069">
    <property type="entry name" value="FmdA_AmdA"/>
    <property type="match status" value="2"/>
</dbReference>
<name>A0ABR9QGJ9_9BACI</name>
<dbReference type="EMBL" id="JADCLJ010000012">
    <property type="protein sequence ID" value="MBE4907620.1"/>
    <property type="molecule type" value="Genomic_DNA"/>
</dbReference>
<organism evidence="1 2">
    <name type="scientific">Litchfieldia luteola</name>
    <dbReference type="NCBI Taxonomy" id="682179"/>
    <lineage>
        <taxon>Bacteria</taxon>
        <taxon>Bacillati</taxon>
        <taxon>Bacillota</taxon>
        <taxon>Bacilli</taxon>
        <taxon>Bacillales</taxon>
        <taxon>Bacillaceae</taxon>
        <taxon>Litchfieldia</taxon>
    </lineage>
</organism>
<evidence type="ECO:0000313" key="2">
    <source>
        <dbReference type="Proteomes" id="UP001516662"/>
    </source>
</evidence>
<dbReference type="Gene3D" id="3.10.28.20">
    <property type="entry name" value="Acetamidase/Formamidase-like domains"/>
    <property type="match status" value="1"/>
</dbReference>
<evidence type="ECO:0000313" key="1">
    <source>
        <dbReference type="EMBL" id="MBE4907620.1"/>
    </source>
</evidence>
<gene>
    <name evidence="1" type="ORF">IMZ08_06090</name>
</gene>
<dbReference type="InterPro" id="IPR004304">
    <property type="entry name" value="FmdA_AmdA"/>
</dbReference>
<dbReference type="Gene3D" id="2.60.120.580">
    <property type="entry name" value="Acetamidase/Formamidase-like domains"/>
    <property type="match status" value="1"/>
</dbReference>
<protein>
    <submittedName>
        <fullName evidence="1">Acetamidase/formamidase family protein</fullName>
    </submittedName>
</protein>
<keyword evidence="2" id="KW-1185">Reference proteome</keyword>
<accession>A0ABR9QGJ9</accession>
<dbReference type="PANTHER" id="PTHR31891:SF1">
    <property type="entry name" value="FORMAMIDASE C869.04-RELATED"/>
    <property type="match status" value="1"/>
</dbReference>
<comment type="caution">
    <text evidence="1">The sequence shown here is derived from an EMBL/GenBank/DDBJ whole genome shotgun (WGS) entry which is preliminary data.</text>
</comment>
<dbReference type="RefSeq" id="WP_193535101.1">
    <property type="nucleotide sequence ID" value="NZ_JADCLJ010000012.1"/>
</dbReference>
<dbReference type="Proteomes" id="UP001516662">
    <property type="component" value="Unassembled WGS sequence"/>
</dbReference>
<sequence length="312" mass="33946">MIHKINLESRNLHGTFNNEYQPILTVDSGDTIQATTPDIQWGYSPSKTVEREIYRSGVNEEKPGHPMVGPVFVKGAKPGMVLEVRLNEIVPGWYGRNWAGGIKNWQNEKLGITNEEKLEVDWELDTTTMSGSCRIGDTKFHVGLSPFMGLLGVAPAESGTLPTPPPRYCGGNIDCKELVRGSSLFLPISVEGALFSFGDGHALQGDGESSGTAIECAMDFVDLTLIVHEDMKLEMPRANTPSGWVTFGFNEDLNEATAVALDEMVKLMSEFYGITKVEATALSSVAVDLRVTQVVNGVKGVHAILPHGVIRK</sequence>
<proteinExistence type="predicted"/>